<dbReference type="InterPro" id="IPR050078">
    <property type="entry name" value="Ribosomal_L11_MeTrfase_PrmA"/>
</dbReference>
<dbReference type="RefSeq" id="WP_005003507.1">
    <property type="nucleotide sequence ID" value="NZ_CH672427.1"/>
</dbReference>
<comment type="catalytic activity">
    <reaction evidence="6">
        <text>L-lysyl-[protein] + 3 S-adenosyl-L-methionine = N(6),N(6),N(6)-trimethyl-L-lysyl-[protein] + 3 S-adenosyl-L-homocysteine + 3 H(+)</text>
        <dbReference type="Rhea" id="RHEA:54192"/>
        <dbReference type="Rhea" id="RHEA-COMP:9752"/>
        <dbReference type="Rhea" id="RHEA-COMP:13826"/>
        <dbReference type="ChEBI" id="CHEBI:15378"/>
        <dbReference type="ChEBI" id="CHEBI:29969"/>
        <dbReference type="ChEBI" id="CHEBI:57856"/>
        <dbReference type="ChEBI" id="CHEBI:59789"/>
        <dbReference type="ChEBI" id="CHEBI:61961"/>
    </reaction>
</comment>
<accession>A4BSG2</accession>
<dbReference type="InterPro" id="IPR004498">
    <property type="entry name" value="Ribosomal_PrmA_MeTrfase"/>
</dbReference>
<dbReference type="AlphaFoldDB" id="A4BSG2"/>
<dbReference type="GO" id="GO:0032259">
    <property type="term" value="P:methylation"/>
    <property type="evidence" value="ECO:0007669"/>
    <property type="project" value="UniProtKB-KW"/>
</dbReference>
<comment type="similarity">
    <text evidence="1 6">Belongs to the methyltransferase superfamily. PrmA family.</text>
</comment>
<name>A4BSG2_9GAMM</name>
<dbReference type="CDD" id="cd02440">
    <property type="entry name" value="AdoMet_MTases"/>
    <property type="match status" value="1"/>
</dbReference>
<dbReference type="NCBIfam" id="TIGR00406">
    <property type="entry name" value="prmA"/>
    <property type="match status" value="1"/>
</dbReference>
<dbReference type="Gene3D" id="3.40.50.150">
    <property type="entry name" value="Vaccinia Virus protein VP39"/>
    <property type="match status" value="1"/>
</dbReference>
<comment type="subcellular location">
    <subcellularLocation>
        <location evidence="6">Cytoplasm</location>
    </subcellularLocation>
</comment>
<feature type="binding site" evidence="6">
    <location>
        <position position="165"/>
    </location>
    <ligand>
        <name>S-adenosyl-L-methionine</name>
        <dbReference type="ChEBI" id="CHEBI:59789"/>
    </ligand>
</feature>
<dbReference type="eggNOG" id="COG2264">
    <property type="taxonomic scope" value="Bacteria"/>
</dbReference>
<dbReference type="PANTHER" id="PTHR43648">
    <property type="entry name" value="ELECTRON TRANSFER FLAVOPROTEIN BETA SUBUNIT LYSINE METHYLTRANSFERASE"/>
    <property type="match status" value="1"/>
</dbReference>
<proteinExistence type="inferred from homology"/>
<comment type="function">
    <text evidence="6">Methylates ribosomal protein L11.</text>
</comment>
<feature type="binding site" evidence="6">
    <location>
        <position position="144"/>
    </location>
    <ligand>
        <name>S-adenosyl-L-methionine</name>
        <dbReference type="ChEBI" id="CHEBI:59789"/>
    </ligand>
</feature>
<keyword evidence="7" id="KW-0689">Ribosomal protein</keyword>
<evidence type="ECO:0000256" key="1">
    <source>
        <dbReference type="ARBA" id="ARBA00009741"/>
    </source>
</evidence>
<keyword evidence="2 6" id="KW-0963">Cytoplasm</keyword>
<evidence type="ECO:0000313" key="7">
    <source>
        <dbReference type="EMBL" id="EAR21422.1"/>
    </source>
</evidence>
<gene>
    <name evidence="6" type="primary">prmA</name>
    <name evidence="7" type="ORF">NB231_13546</name>
</gene>
<dbReference type="GO" id="GO:0016279">
    <property type="term" value="F:protein-lysine N-methyltransferase activity"/>
    <property type="evidence" value="ECO:0007669"/>
    <property type="project" value="RHEA"/>
</dbReference>
<evidence type="ECO:0000313" key="8">
    <source>
        <dbReference type="Proteomes" id="UP000003374"/>
    </source>
</evidence>
<dbReference type="EMBL" id="AAOF01000009">
    <property type="protein sequence ID" value="EAR21422.1"/>
    <property type="molecule type" value="Genomic_DNA"/>
</dbReference>
<dbReference type="Proteomes" id="UP000003374">
    <property type="component" value="Unassembled WGS sequence"/>
</dbReference>
<keyword evidence="8" id="KW-1185">Reference proteome</keyword>
<dbReference type="PIRSF" id="PIRSF000401">
    <property type="entry name" value="RPL11_MTase"/>
    <property type="match status" value="1"/>
</dbReference>
<dbReference type="Pfam" id="PF06325">
    <property type="entry name" value="PrmA"/>
    <property type="match status" value="1"/>
</dbReference>
<dbReference type="GO" id="GO:0005840">
    <property type="term" value="C:ribosome"/>
    <property type="evidence" value="ECO:0007669"/>
    <property type="project" value="UniProtKB-KW"/>
</dbReference>
<keyword evidence="7" id="KW-0687">Ribonucleoprotein</keyword>
<evidence type="ECO:0000256" key="5">
    <source>
        <dbReference type="ARBA" id="ARBA00022691"/>
    </source>
</evidence>
<reference evidence="7 8" key="1">
    <citation type="submission" date="2006-02" db="EMBL/GenBank/DDBJ databases">
        <authorList>
            <person name="Waterbury J."/>
            <person name="Ferriera S."/>
            <person name="Johnson J."/>
            <person name="Kravitz S."/>
            <person name="Halpern A."/>
            <person name="Remington K."/>
            <person name="Beeson K."/>
            <person name="Tran B."/>
            <person name="Rogers Y.-H."/>
            <person name="Friedman R."/>
            <person name="Venter J.C."/>
        </authorList>
    </citation>
    <scope>NUCLEOTIDE SEQUENCE [LARGE SCALE GENOMIC DNA]</scope>
    <source>
        <strain evidence="7 8">Nb-231</strain>
    </source>
</reference>
<keyword evidence="4 6" id="KW-0808">Transferase</keyword>
<dbReference type="InterPro" id="IPR029063">
    <property type="entry name" value="SAM-dependent_MTases_sf"/>
</dbReference>
<dbReference type="GO" id="GO:0005737">
    <property type="term" value="C:cytoplasm"/>
    <property type="evidence" value="ECO:0007669"/>
    <property type="project" value="UniProtKB-SubCell"/>
</dbReference>
<evidence type="ECO:0000256" key="2">
    <source>
        <dbReference type="ARBA" id="ARBA00022490"/>
    </source>
</evidence>
<evidence type="ECO:0000256" key="3">
    <source>
        <dbReference type="ARBA" id="ARBA00022603"/>
    </source>
</evidence>
<dbReference type="SUPFAM" id="SSF53335">
    <property type="entry name" value="S-adenosyl-L-methionine-dependent methyltransferases"/>
    <property type="match status" value="1"/>
</dbReference>
<dbReference type="OrthoDB" id="9785995at2"/>
<dbReference type="HOGENOM" id="CLU_049382_4_1_6"/>
<evidence type="ECO:0000256" key="6">
    <source>
        <dbReference type="HAMAP-Rule" id="MF_00735"/>
    </source>
</evidence>
<keyword evidence="5 6" id="KW-0949">S-adenosyl-L-methionine</keyword>
<dbReference type="HAMAP" id="MF_00735">
    <property type="entry name" value="Methyltr_PrmA"/>
    <property type="match status" value="1"/>
</dbReference>
<dbReference type="STRING" id="314278.NB231_13546"/>
<sequence>MDWTQIAFDLEADACPRVESMLGRSDVLAITYLDPGGRPVLEPEAGDPVLWPQVRIVALLEGPAAIGPIWAQLCAHLGREPPGWSVETVEDRPWERVWLDECVPLRFGDWLWVVPAGLEAPVPEAVNVRLDPGLAFGSGTHPSTALCLEWLAEFRPCGRSIVDYGCGSGILAVAALCLGARIAYGVDTDAQALLASRDNAERNGVSSRLRLLAADGAAPPAVDLVMANILARILCSLASELARLTRPGGTLVLAGILQDQVDTVAEAFGGAFRFESPRIRDGWVCLIGRRQGGLGCESPSGVGFDAL</sequence>
<dbReference type="PANTHER" id="PTHR43648:SF1">
    <property type="entry name" value="ELECTRON TRANSFER FLAVOPROTEIN BETA SUBUNIT LYSINE METHYLTRANSFERASE"/>
    <property type="match status" value="1"/>
</dbReference>
<feature type="binding site" evidence="6">
    <location>
        <position position="228"/>
    </location>
    <ligand>
        <name>S-adenosyl-L-methionine</name>
        <dbReference type="ChEBI" id="CHEBI:59789"/>
    </ligand>
</feature>
<evidence type="ECO:0000256" key="4">
    <source>
        <dbReference type="ARBA" id="ARBA00022679"/>
    </source>
</evidence>
<organism evidence="7 8">
    <name type="scientific">Nitrococcus mobilis Nb-231</name>
    <dbReference type="NCBI Taxonomy" id="314278"/>
    <lineage>
        <taxon>Bacteria</taxon>
        <taxon>Pseudomonadati</taxon>
        <taxon>Pseudomonadota</taxon>
        <taxon>Gammaproteobacteria</taxon>
        <taxon>Chromatiales</taxon>
        <taxon>Ectothiorhodospiraceae</taxon>
        <taxon>Nitrococcus</taxon>
    </lineage>
</organism>
<keyword evidence="3 6" id="KW-0489">Methyltransferase</keyword>
<comment type="caution">
    <text evidence="7">The sequence shown here is derived from an EMBL/GenBank/DDBJ whole genome shotgun (WGS) entry which is preliminary data.</text>
</comment>
<feature type="binding site" evidence="6">
    <location>
        <position position="187"/>
    </location>
    <ligand>
        <name>S-adenosyl-L-methionine</name>
        <dbReference type="ChEBI" id="CHEBI:59789"/>
    </ligand>
</feature>
<dbReference type="EC" id="2.1.1.-" evidence="6"/>
<protein>
    <recommendedName>
        <fullName evidence="6">Ribosomal protein L11 methyltransferase</fullName>
        <shortName evidence="6">L11 Mtase</shortName>
        <ecNumber evidence="6">2.1.1.-</ecNumber>
    </recommendedName>
</protein>